<feature type="transmembrane region" description="Helical" evidence="2">
    <location>
        <begin position="20"/>
        <end position="38"/>
    </location>
</feature>
<reference evidence="4" key="1">
    <citation type="submission" date="2018-02" db="EMBL/GenBank/DDBJ databases">
        <authorList>
            <person name="Seth-Smith MB H."/>
            <person name="Seth-Smith H."/>
        </authorList>
    </citation>
    <scope>NUCLEOTIDE SEQUENCE [LARGE SCALE GENOMIC DNA]</scope>
</reference>
<keyword evidence="4" id="KW-1185">Reference proteome</keyword>
<evidence type="ECO:0000256" key="1">
    <source>
        <dbReference type="SAM" id="MobiDB-lite"/>
    </source>
</evidence>
<protein>
    <recommendedName>
        <fullName evidence="5">Secreted protein</fullName>
    </recommendedName>
</protein>
<keyword evidence="2" id="KW-1133">Transmembrane helix</keyword>
<evidence type="ECO:0000313" key="3">
    <source>
        <dbReference type="EMBL" id="VDM88390.1"/>
    </source>
</evidence>
<feature type="compositionally biased region" description="Low complexity" evidence="1">
    <location>
        <begin position="164"/>
        <end position="177"/>
    </location>
</feature>
<dbReference type="OrthoDB" id="3208582at2"/>
<dbReference type="AlphaFoldDB" id="A0A3S5CZQ0"/>
<evidence type="ECO:0008006" key="5">
    <source>
        <dbReference type="Google" id="ProtNLM"/>
    </source>
</evidence>
<feature type="region of interest" description="Disordered" evidence="1">
    <location>
        <begin position="164"/>
        <end position="237"/>
    </location>
</feature>
<evidence type="ECO:0000313" key="4">
    <source>
        <dbReference type="Proteomes" id="UP000269998"/>
    </source>
</evidence>
<dbReference type="EMBL" id="LR130759">
    <property type="protein sequence ID" value="VDM88390.1"/>
    <property type="molecule type" value="Genomic_DNA"/>
</dbReference>
<name>A0A3S5CZQ0_9MYCO</name>
<accession>A0A3S5CZQ0</accession>
<dbReference type="KEGG" id="mbai:MB901379_01952"/>
<feature type="transmembrane region" description="Helical" evidence="2">
    <location>
        <begin position="124"/>
        <end position="146"/>
    </location>
</feature>
<keyword evidence="2" id="KW-0812">Transmembrane</keyword>
<organism evidence="3 4">
    <name type="scientific">Mycobacterium basiliense</name>
    <dbReference type="NCBI Taxonomy" id="2094119"/>
    <lineage>
        <taxon>Bacteria</taxon>
        <taxon>Bacillati</taxon>
        <taxon>Actinomycetota</taxon>
        <taxon>Actinomycetes</taxon>
        <taxon>Mycobacteriales</taxon>
        <taxon>Mycobacteriaceae</taxon>
        <taxon>Mycobacterium</taxon>
    </lineage>
</organism>
<feature type="transmembrane region" description="Helical" evidence="2">
    <location>
        <begin position="83"/>
        <end position="104"/>
    </location>
</feature>
<gene>
    <name evidence="3" type="ORF">MB901379_01952</name>
</gene>
<dbReference type="Proteomes" id="UP000269998">
    <property type="component" value="Chromosome"/>
</dbReference>
<proteinExistence type="predicted"/>
<evidence type="ECO:0000256" key="2">
    <source>
        <dbReference type="SAM" id="Phobius"/>
    </source>
</evidence>
<feature type="transmembrane region" description="Helical" evidence="2">
    <location>
        <begin position="58"/>
        <end position="76"/>
    </location>
</feature>
<dbReference type="RefSeq" id="WP_158016373.1">
    <property type="nucleotide sequence ID" value="NZ_CBCSKE010000095.1"/>
</dbReference>
<keyword evidence="2" id="KW-0472">Membrane</keyword>
<sequence length="237" mass="25075">MMHTEDRPARLRMPRSRGAVTGILLVVLGAWGALIPFVGPSFDFGYTPGHAWTAARGWLEVLPGTVTAVAGLLLIISKNRASAVFGGWLAGLAGAWFVVGGSFAPLLRIGSVGDPVAVPNLKRALIEVSYFSGLGVVIVFLAGAVLSRLVARLARDVQPVTQPAEEPAYAVPAAEASDASEADETAESATTNPASEEREEEPRSKDEGVPQETEESEAATEHHGLSFHPFRRRRAGV</sequence>